<dbReference type="CDD" id="cd00075">
    <property type="entry name" value="HATPase"/>
    <property type="match status" value="1"/>
</dbReference>
<dbReference type="PRINTS" id="PR00344">
    <property type="entry name" value="BCTRLSENSOR"/>
</dbReference>
<evidence type="ECO:0000256" key="2">
    <source>
        <dbReference type="ARBA" id="ARBA00004370"/>
    </source>
</evidence>
<keyword evidence="13" id="KW-1185">Reference proteome</keyword>
<organism evidence="12 13">
    <name type="scientific">Actinoplanes philippinensis</name>
    <dbReference type="NCBI Taxonomy" id="35752"/>
    <lineage>
        <taxon>Bacteria</taxon>
        <taxon>Bacillati</taxon>
        <taxon>Actinomycetota</taxon>
        <taxon>Actinomycetes</taxon>
        <taxon>Micromonosporales</taxon>
        <taxon>Micromonosporaceae</taxon>
        <taxon>Actinoplanes</taxon>
    </lineage>
</organism>
<evidence type="ECO:0000256" key="1">
    <source>
        <dbReference type="ARBA" id="ARBA00000085"/>
    </source>
</evidence>
<protein>
    <recommendedName>
        <fullName evidence="3">histidine kinase</fullName>
        <ecNumber evidence="3">2.7.13.3</ecNumber>
    </recommendedName>
</protein>
<dbReference type="InterPro" id="IPR050428">
    <property type="entry name" value="TCS_sensor_his_kinase"/>
</dbReference>
<evidence type="ECO:0000256" key="3">
    <source>
        <dbReference type="ARBA" id="ARBA00012438"/>
    </source>
</evidence>
<comment type="catalytic activity">
    <reaction evidence="1">
        <text>ATP + protein L-histidine = ADP + protein N-phospho-L-histidine.</text>
        <dbReference type="EC" id="2.7.13.3"/>
    </reaction>
</comment>
<dbReference type="GO" id="GO:0016020">
    <property type="term" value="C:membrane"/>
    <property type="evidence" value="ECO:0007669"/>
    <property type="project" value="UniProtKB-SubCell"/>
</dbReference>
<evidence type="ECO:0000256" key="7">
    <source>
        <dbReference type="ARBA" id="ARBA00022777"/>
    </source>
</evidence>
<dbReference type="Proteomes" id="UP000199645">
    <property type="component" value="Unassembled WGS sequence"/>
</dbReference>
<dbReference type="RefSeq" id="WP_239143658.1">
    <property type="nucleotide sequence ID" value="NZ_BOMT01000053.1"/>
</dbReference>
<dbReference type="EC" id="2.7.13.3" evidence="3"/>
<keyword evidence="8" id="KW-1133">Transmembrane helix</keyword>
<dbReference type="InterPro" id="IPR004358">
    <property type="entry name" value="Sig_transdc_His_kin-like_C"/>
</dbReference>
<evidence type="ECO:0000256" key="5">
    <source>
        <dbReference type="ARBA" id="ARBA00022679"/>
    </source>
</evidence>
<feature type="domain" description="Histidine kinase" evidence="11">
    <location>
        <begin position="1"/>
        <end position="105"/>
    </location>
</feature>
<evidence type="ECO:0000313" key="12">
    <source>
        <dbReference type="EMBL" id="SFF35962.1"/>
    </source>
</evidence>
<sequence>MQSLITNLIDNAVRHNVPGGRVEVETTSAGGAGRIVVRNPGPIVPAAEIDRLFEPFQQLRRERTRHGDGHGLGLAIVRAIAAAHHATLTAAARPAGGLDITVTFP</sequence>
<dbReference type="GO" id="GO:0004673">
    <property type="term" value="F:protein histidine kinase activity"/>
    <property type="evidence" value="ECO:0007669"/>
    <property type="project" value="UniProtKB-EC"/>
</dbReference>
<dbReference type="EMBL" id="FONV01000009">
    <property type="protein sequence ID" value="SFF35962.1"/>
    <property type="molecule type" value="Genomic_DNA"/>
</dbReference>
<dbReference type="InterPro" id="IPR003594">
    <property type="entry name" value="HATPase_dom"/>
</dbReference>
<evidence type="ECO:0000256" key="9">
    <source>
        <dbReference type="ARBA" id="ARBA00023012"/>
    </source>
</evidence>
<dbReference type="PANTHER" id="PTHR45436:SF5">
    <property type="entry name" value="SENSOR HISTIDINE KINASE TRCS"/>
    <property type="match status" value="1"/>
</dbReference>
<dbReference type="SUPFAM" id="SSF55874">
    <property type="entry name" value="ATPase domain of HSP90 chaperone/DNA topoisomerase II/histidine kinase"/>
    <property type="match status" value="1"/>
</dbReference>
<name>A0A1I2I1A0_9ACTN</name>
<dbReference type="Pfam" id="PF02518">
    <property type="entry name" value="HATPase_c"/>
    <property type="match status" value="1"/>
</dbReference>
<evidence type="ECO:0000259" key="11">
    <source>
        <dbReference type="PROSITE" id="PS50109"/>
    </source>
</evidence>
<keyword evidence="10" id="KW-0472">Membrane</keyword>
<evidence type="ECO:0000256" key="10">
    <source>
        <dbReference type="ARBA" id="ARBA00023136"/>
    </source>
</evidence>
<keyword evidence="6" id="KW-0812">Transmembrane</keyword>
<dbReference type="PROSITE" id="PS50109">
    <property type="entry name" value="HIS_KIN"/>
    <property type="match status" value="1"/>
</dbReference>
<evidence type="ECO:0000256" key="6">
    <source>
        <dbReference type="ARBA" id="ARBA00022692"/>
    </source>
</evidence>
<dbReference type="AlphaFoldDB" id="A0A1I2I1A0"/>
<keyword evidence="5" id="KW-0808">Transferase</keyword>
<dbReference type="SMART" id="SM00387">
    <property type="entry name" value="HATPase_c"/>
    <property type="match status" value="1"/>
</dbReference>
<keyword evidence="7 12" id="KW-0418">Kinase</keyword>
<evidence type="ECO:0000256" key="8">
    <source>
        <dbReference type="ARBA" id="ARBA00022989"/>
    </source>
</evidence>
<dbReference type="InterPro" id="IPR036890">
    <property type="entry name" value="HATPase_C_sf"/>
</dbReference>
<keyword evidence="4" id="KW-0597">Phosphoprotein</keyword>
<evidence type="ECO:0000313" key="13">
    <source>
        <dbReference type="Proteomes" id="UP000199645"/>
    </source>
</evidence>
<reference evidence="12 13" key="1">
    <citation type="submission" date="2016-10" db="EMBL/GenBank/DDBJ databases">
        <authorList>
            <person name="de Groot N.N."/>
        </authorList>
    </citation>
    <scope>NUCLEOTIDE SEQUENCE [LARGE SCALE GENOMIC DNA]</scope>
    <source>
        <strain evidence="12 13">DSM 43019</strain>
    </source>
</reference>
<dbReference type="STRING" id="35752.SAMN05421541_109189"/>
<gene>
    <name evidence="12" type="ORF">SAMN05421541_109189</name>
</gene>
<accession>A0A1I2I1A0</accession>
<keyword evidence="9" id="KW-0902">Two-component regulatory system</keyword>
<proteinExistence type="predicted"/>
<dbReference type="PANTHER" id="PTHR45436">
    <property type="entry name" value="SENSOR HISTIDINE KINASE YKOH"/>
    <property type="match status" value="1"/>
</dbReference>
<evidence type="ECO:0000256" key="4">
    <source>
        <dbReference type="ARBA" id="ARBA00022553"/>
    </source>
</evidence>
<dbReference type="InterPro" id="IPR005467">
    <property type="entry name" value="His_kinase_dom"/>
</dbReference>
<comment type="subcellular location">
    <subcellularLocation>
        <location evidence="2">Membrane</location>
    </subcellularLocation>
</comment>
<dbReference type="GO" id="GO:0000160">
    <property type="term" value="P:phosphorelay signal transduction system"/>
    <property type="evidence" value="ECO:0007669"/>
    <property type="project" value="UniProtKB-KW"/>
</dbReference>
<dbReference type="Gene3D" id="3.30.565.10">
    <property type="entry name" value="Histidine kinase-like ATPase, C-terminal domain"/>
    <property type="match status" value="1"/>
</dbReference>